<keyword evidence="1" id="KW-0812">Transmembrane</keyword>
<dbReference type="PANTHER" id="PTHR41532:SF1">
    <property type="entry name" value="FIXS PROTEIN"/>
    <property type="match status" value="1"/>
</dbReference>
<dbReference type="Pfam" id="PF03597">
    <property type="entry name" value="FixS"/>
    <property type="match status" value="1"/>
</dbReference>
<dbReference type="Proteomes" id="UP000292120">
    <property type="component" value="Unassembled WGS sequence"/>
</dbReference>
<keyword evidence="3" id="KW-1185">Reference proteome</keyword>
<keyword evidence="1" id="KW-1133">Transmembrane helix</keyword>
<dbReference type="EMBL" id="SIXI01000006">
    <property type="protein sequence ID" value="TBO28701.1"/>
    <property type="molecule type" value="Genomic_DNA"/>
</dbReference>
<evidence type="ECO:0000256" key="1">
    <source>
        <dbReference type="SAM" id="Phobius"/>
    </source>
</evidence>
<dbReference type="AlphaFoldDB" id="A0A4Q9GVI3"/>
<dbReference type="NCBIfam" id="TIGR00847">
    <property type="entry name" value="ccoS"/>
    <property type="match status" value="1"/>
</dbReference>
<feature type="transmembrane region" description="Helical" evidence="1">
    <location>
        <begin position="6"/>
        <end position="27"/>
    </location>
</feature>
<evidence type="ECO:0000313" key="2">
    <source>
        <dbReference type="EMBL" id="TBO28701.1"/>
    </source>
</evidence>
<dbReference type="OrthoDB" id="9802763at2"/>
<accession>A0A4Q9GVI3</accession>
<proteinExistence type="predicted"/>
<organism evidence="2 3">
    <name type="scientific">Aquabacterium lacunae</name>
    <dbReference type="NCBI Taxonomy" id="2528630"/>
    <lineage>
        <taxon>Bacteria</taxon>
        <taxon>Pseudomonadati</taxon>
        <taxon>Pseudomonadota</taxon>
        <taxon>Betaproteobacteria</taxon>
        <taxon>Burkholderiales</taxon>
        <taxon>Aquabacterium</taxon>
    </lineage>
</organism>
<reference evidence="2 3" key="1">
    <citation type="submission" date="2019-02" db="EMBL/GenBank/DDBJ databases">
        <title>Aquabacterium sp. strain KMB7.</title>
        <authorList>
            <person name="Chen W.-M."/>
        </authorList>
    </citation>
    <scope>NUCLEOTIDE SEQUENCE [LARGE SCALE GENOMIC DNA]</scope>
    <source>
        <strain evidence="2 3">KMB7</strain>
    </source>
</reference>
<dbReference type="PANTHER" id="PTHR41532">
    <property type="entry name" value="FIXS PROTEIN"/>
    <property type="match status" value="1"/>
</dbReference>
<dbReference type="RefSeq" id="WP_130968792.1">
    <property type="nucleotide sequence ID" value="NZ_SIXI01000006.1"/>
</dbReference>
<keyword evidence="1" id="KW-0472">Membrane</keyword>
<protein>
    <submittedName>
        <fullName evidence="2">Cbb3-type cytochrome oxidase assembly protein CcoS</fullName>
    </submittedName>
</protein>
<dbReference type="InterPro" id="IPR004714">
    <property type="entry name" value="Cyt_oxidase_maturation_cbb3"/>
</dbReference>
<evidence type="ECO:0000313" key="3">
    <source>
        <dbReference type="Proteomes" id="UP000292120"/>
    </source>
</evidence>
<sequence length="49" mass="5623">MDILYLLLPLSVVLVMLILGVLAWSIYRGQFDDLDQEGVRILEDDQESN</sequence>
<comment type="caution">
    <text evidence="2">The sequence shown here is derived from an EMBL/GenBank/DDBJ whole genome shotgun (WGS) entry which is preliminary data.</text>
</comment>
<name>A0A4Q9GVI3_9BURK</name>
<gene>
    <name evidence="2" type="primary">ccoS</name>
    <name evidence="2" type="ORF">EYS42_13870</name>
</gene>